<keyword evidence="4" id="KW-0472">Membrane</keyword>
<feature type="compositionally biased region" description="Basic and acidic residues" evidence="6">
    <location>
        <begin position="456"/>
        <end position="469"/>
    </location>
</feature>
<reference evidence="9" key="1">
    <citation type="journal article" date="2015" name="Nat. Genet.">
        <title>The genome and transcriptome of the zoonotic hookworm Ancylostoma ceylanicum identify infection-specific gene families.</title>
        <authorList>
            <person name="Schwarz E.M."/>
            <person name="Hu Y."/>
            <person name="Antoshechkin I."/>
            <person name="Miller M.M."/>
            <person name="Sternberg P.W."/>
            <person name="Aroian R.V."/>
        </authorList>
    </citation>
    <scope>NUCLEOTIDE SEQUENCE</scope>
    <source>
        <strain evidence="9">HY135</strain>
    </source>
</reference>
<dbReference type="InterPro" id="IPR052250">
    <property type="entry name" value="PDI_TMX3"/>
</dbReference>
<dbReference type="OrthoDB" id="74910at2759"/>
<evidence type="ECO:0000313" key="8">
    <source>
        <dbReference type="EMBL" id="EYC07661.1"/>
    </source>
</evidence>
<dbReference type="SUPFAM" id="SSF52833">
    <property type="entry name" value="Thioredoxin-like"/>
    <property type="match status" value="1"/>
</dbReference>
<dbReference type="Pfam" id="PF13848">
    <property type="entry name" value="Thioredoxin_6"/>
    <property type="match status" value="1"/>
</dbReference>
<evidence type="ECO:0000256" key="1">
    <source>
        <dbReference type="ARBA" id="ARBA00004389"/>
    </source>
</evidence>
<dbReference type="InterPro" id="IPR036249">
    <property type="entry name" value="Thioredoxin-like_sf"/>
</dbReference>
<sequence length="469" mass="53083">MCSPKASWLLQQQLLNDGSNGGEDGSNCDEILLIFVFDVLPAGPLTVVIDLNEKFLDVSNEGLWIVKFYAPWCAHCKRLLPVWEHLGYAVSDKNLPVRVAKMDCTRFTAACNKLSITGYPTVIFFRQGRRIEYYGDRTKEALFNFVVKSSAPIVENVNAVRLNDIRRDSRNDPAFVIIGDEKNDMQKEFESVADSLFSKTRFFSANAVAVPTSLRESGARVAVFKDDSFFPYHGSAEGLKRWVMAERWSLIPRATPSNLAELASTGKLTVLVISSELERLNHSSPIGVFYEMARGAAEDLRKNEYLWSRYQFAWLDGPEVATNIIMGNMEAPNIMVFNYSTYEYYLNDDEPEKMTQASIVTWLDNLADGIEKGTVTALGGRSWPIRIKRMIYELYSNVAQMFTTQPLLSSCLFGVPIAFLSIICYSICSADFTVDREEFYPDDEDEDYDDSLEEDERAHLVDPSHAKNE</sequence>
<dbReference type="Pfam" id="PF00085">
    <property type="entry name" value="Thioredoxin"/>
    <property type="match status" value="1"/>
</dbReference>
<keyword evidence="9" id="KW-1185">Reference proteome</keyword>
<feature type="compositionally biased region" description="Acidic residues" evidence="6">
    <location>
        <begin position="440"/>
        <end position="455"/>
    </location>
</feature>
<accession>A0A016TY16</accession>
<dbReference type="AlphaFoldDB" id="A0A016TY16"/>
<dbReference type="InterPro" id="IPR013766">
    <property type="entry name" value="Thioredoxin_domain"/>
</dbReference>
<dbReference type="PANTHER" id="PTHR46426">
    <property type="entry name" value="PROTEIN DISULFIDE-ISOMERASE TMX3"/>
    <property type="match status" value="1"/>
</dbReference>
<feature type="domain" description="Thioredoxin" evidence="7">
    <location>
        <begin position="34"/>
        <end position="151"/>
    </location>
</feature>
<evidence type="ECO:0000259" key="7">
    <source>
        <dbReference type="PROSITE" id="PS51352"/>
    </source>
</evidence>
<keyword evidence="2" id="KW-0812">Transmembrane</keyword>
<name>A0A016TY16_9BILA</name>
<comment type="subcellular location">
    <subcellularLocation>
        <location evidence="1">Endoplasmic reticulum membrane</location>
        <topology evidence="1">Single-pass membrane protein</topology>
    </subcellularLocation>
</comment>
<organism evidence="8 9">
    <name type="scientific">Ancylostoma ceylanicum</name>
    <dbReference type="NCBI Taxonomy" id="53326"/>
    <lineage>
        <taxon>Eukaryota</taxon>
        <taxon>Metazoa</taxon>
        <taxon>Ecdysozoa</taxon>
        <taxon>Nematoda</taxon>
        <taxon>Chromadorea</taxon>
        <taxon>Rhabditida</taxon>
        <taxon>Rhabditina</taxon>
        <taxon>Rhabditomorpha</taxon>
        <taxon>Strongyloidea</taxon>
        <taxon>Ancylostomatidae</taxon>
        <taxon>Ancylostomatinae</taxon>
        <taxon>Ancylostoma</taxon>
    </lineage>
</organism>
<evidence type="ECO:0000313" key="9">
    <source>
        <dbReference type="Proteomes" id="UP000024635"/>
    </source>
</evidence>
<evidence type="ECO:0000256" key="3">
    <source>
        <dbReference type="ARBA" id="ARBA00022989"/>
    </source>
</evidence>
<dbReference type="InterPro" id="IPR017937">
    <property type="entry name" value="Thioredoxin_CS"/>
</dbReference>
<dbReference type="Gene3D" id="3.40.30.10">
    <property type="entry name" value="Glutaredoxin"/>
    <property type="match status" value="1"/>
</dbReference>
<comment type="caution">
    <text evidence="8">The sequence shown here is derived from an EMBL/GenBank/DDBJ whole genome shotgun (WGS) entry which is preliminary data.</text>
</comment>
<dbReference type="PROSITE" id="PS00194">
    <property type="entry name" value="THIOREDOXIN_1"/>
    <property type="match status" value="1"/>
</dbReference>
<comment type="function">
    <text evidence="5">Probable disulfide isomerase, which participates in the folding of proteins containing disulfide bonds. May act as a dithiol oxidase. Acts as a regulator of endoplasmic reticulum-mitochondria contact sites via its ability to regulate redox signals.</text>
</comment>
<keyword evidence="3" id="KW-1133">Transmembrane helix</keyword>
<proteinExistence type="predicted"/>
<protein>
    <recommendedName>
        <fullName evidence="7">Thioredoxin domain-containing protein</fullName>
    </recommendedName>
</protein>
<evidence type="ECO:0000256" key="2">
    <source>
        <dbReference type="ARBA" id="ARBA00022692"/>
    </source>
</evidence>
<dbReference type="PROSITE" id="PS51352">
    <property type="entry name" value="THIOREDOXIN_2"/>
    <property type="match status" value="1"/>
</dbReference>
<dbReference type="PANTHER" id="PTHR46426:SF1">
    <property type="entry name" value="PROTEIN DISULFIDE-ISOMERASE TMX3"/>
    <property type="match status" value="1"/>
</dbReference>
<evidence type="ECO:0000256" key="5">
    <source>
        <dbReference type="ARBA" id="ARBA00045246"/>
    </source>
</evidence>
<dbReference type="STRING" id="53326.A0A016TY16"/>
<gene>
    <name evidence="8" type="primary">Acey_s0069.g336</name>
    <name evidence="8" type="synonym">Acey-ZK973.11</name>
    <name evidence="8" type="ORF">Y032_0069g336</name>
</gene>
<dbReference type="GO" id="GO:0005789">
    <property type="term" value="C:endoplasmic reticulum membrane"/>
    <property type="evidence" value="ECO:0007669"/>
    <property type="project" value="UniProtKB-SubCell"/>
</dbReference>
<dbReference type="PRINTS" id="PR00421">
    <property type="entry name" value="THIOREDOXIN"/>
</dbReference>
<evidence type="ECO:0000256" key="4">
    <source>
        <dbReference type="ARBA" id="ARBA00023136"/>
    </source>
</evidence>
<evidence type="ECO:0000256" key="6">
    <source>
        <dbReference type="SAM" id="MobiDB-lite"/>
    </source>
</evidence>
<dbReference type="Proteomes" id="UP000024635">
    <property type="component" value="Unassembled WGS sequence"/>
</dbReference>
<dbReference type="EMBL" id="JARK01001405">
    <property type="protein sequence ID" value="EYC07661.1"/>
    <property type="molecule type" value="Genomic_DNA"/>
</dbReference>
<feature type="region of interest" description="Disordered" evidence="6">
    <location>
        <begin position="440"/>
        <end position="469"/>
    </location>
</feature>